<name>A0A8H9MFP5_9PSEU</name>
<dbReference type="InterPro" id="IPR009057">
    <property type="entry name" value="Homeodomain-like_sf"/>
</dbReference>
<protein>
    <submittedName>
        <fullName evidence="5">AraC family transcriptional regulator</fullName>
    </submittedName>
</protein>
<evidence type="ECO:0000256" key="3">
    <source>
        <dbReference type="ARBA" id="ARBA00023163"/>
    </source>
</evidence>
<feature type="domain" description="HTH araC/xylS-type" evidence="4">
    <location>
        <begin position="154"/>
        <end position="252"/>
    </location>
</feature>
<evidence type="ECO:0000256" key="1">
    <source>
        <dbReference type="ARBA" id="ARBA00023015"/>
    </source>
</evidence>
<proteinExistence type="predicted"/>
<evidence type="ECO:0000256" key="2">
    <source>
        <dbReference type="ARBA" id="ARBA00023125"/>
    </source>
</evidence>
<dbReference type="InterPro" id="IPR050204">
    <property type="entry name" value="AraC_XylS_family_regulators"/>
</dbReference>
<keyword evidence="2" id="KW-0238">DNA-binding</keyword>
<dbReference type="Gene3D" id="1.10.10.60">
    <property type="entry name" value="Homeodomain-like"/>
    <property type="match status" value="1"/>
</dbReference>
<sequence length="255" mass="28138">MRSAVELIVRPEFAVHTVWCRDDHRGWSAPEQRSGYGLVLVRRGRFRRRAAGSVTDVDRTIGYVTLPGDEECFAHPAGGDVCTSITLAPELWESLPENRTLYVNARTDVAHRRLLAATTTGDAAYAAVEQLLALLTEVLPTPHAPSKTDRALAARARTAILENHPAAQGLLPLAELLEVSPYRLSRAFTRELGISLTRYRNRVRVGRALDRLEAGEQNLATLAADLGFADQPHLTRTIHTHCGHTPTALRQLLHP</sequence>
<evidence type="ECO:0000259" key="4">
    <source>
        <dbReference type="PROSITE" id="PS01124"/>
    </source>
</evidence>
<dbReference type="GO" id="GO:0043565">
    <property type="term" value="F:sequence-specific DNA binding"/>
    <property type="evidence" value="ECO:0007669"/>
    <property type="project" value="InterPro"/>
</dbReference>
<dbReference type="Proteomes" id="UP000658656">
    <property type="component" value="Unassembled WGS sequence"/>
</dbReference>
<comment type="caution">
    <text evidence="5">The sequence shown here is derived from an EMBL/GenBank/DDBJ whole genome shotgun (WGS) entry which is preliminary data.</text>
</comment>
<dbReference type="PANTHER" id="PTHR46796">
    <property type="entry name" value="HTH-TYPE TRANSCRIPTIONAL ACTIVATOR RHAS-RELATED"/>
    <property type="match status" value="1"/>
</dbReference>
<keyword evidence="3" id="KW-0804">Transcription</keyword>
<gene>
    <name evidence="5" type="ORF">GCM10017566_73420</name>
</gene>
<dbReference type="InterPro" id="IPR018060">
    <property type="entry name" value="HTH_AraC"/>
</dbReference>
<reference evidence="5" key="2">
    <citation type="submission" date="2020-09" db="EMBL/GenBank/DDBJ databases">
        <authorList>
            <person name="Sun Q."/>
            <person name="Zhou Y."/>
        </authorList>
    </citation>
    <scope>NUCLEOTIDE SEQUENCE</scope>
    <source>
        <strain evidence="5">CGMCC 4.7679</strain>
    </source>
</reference>
<dbReference type="EMBL" id="BNAV01000024">
    <property type="protein sequence ID" value="GHF89085.1"/>
    <property type="molecule type" value="Genomic_DNA"/>
</dbReference>
<dbReference type="RefSeq" id="WP_145938919.1">
    <property type="nucleotide sequence ID" value="NZ_BNAV01000024.1"/>
</dbReference>
<dbReference type="Pfam" id="PF12833">
    <property type="entry name" value="HTH_18"/>
    <property type="match status" value="1"/>
</dbReference>
<dbReference type="OrthoDB" id="4549023at2"/>
<evidence type="ECO:0000313" key="5">
    <source>
        <dbReference type="EMBL" id="GHF89085.1"/>
    </source>
</evidence>
<reference evidence="5" key="1">
    <citation type="journal article" date="2014" name="Int. J. Syst. Evol. Microbiol.">
        <title>Complete genome sequence of Corynebacterium casei LMG S-19264T (=DSM 44701T), isolated from a smear-ripened cheese.</title>
        <authorList>
            <consortium name="US DOE Joint Genome Institute (JGI-PGF)"/>
            <person name="Walter F."/>
            <person name="Albersmeier A."/>
            <person name="Kalinowski J."/>
            <person name="Ruckert C."/>
        </authorList>
    </citation>
    <scope>NUCLEOTIDE SEQUENCE</scope>
    <source>
        <strain evidence="5">CGMCC 4.7679</strain>
    </source>
</reference>
<keyword evidence="1" id="KW-0805">Transcription regulation</keyword>
<dbReference type="PROSITE" id="PS01124">
    <property type="entry name" value="HTH_ARAC_FAMILY_2"/>
    <property type="match status" value="1"/>
</dbReference>
<dbReference type="AlphaFoldDB" id="A0A8H9MFP5"/>
<keyword evidence="6" id="KW-1185">Reference proteome</keyword>
<dbReference type="SUPFAM" id="SSF46689">
    <property type="entry name" value="Homeodomain-like"/>
    <property type="match status" value="1"/>
</dbReference>
<dbReference type="GO" id="GO:0003700">
    <property type="term" value="F:DNA-binding transcription factor activity"/>
    <property type="evidence" value="ECO:0007669"/>
    <property type="project" value="InterPro"/>
</dbReference>
<organism evidence="5 6">
    <name type="scientific">Amycolatopsis bartoniae</name>
    <dbReference type="NCBI Taxonomy" id="941986"/>
    <lineage>
        <taxon>Bacteria</taxon>
        <taxon>Bacillati</taxon>
        <taxon>Actinomycetota</taxon>
        <taxon>Actinomycetes</taxon>
        <taxon>Pseudonocardiales</taxon>
        <taxon>Pseudonocardiaceae</taxon>
        <taxon>Amycolatopsis</taxon>
    </lineage>
</organism>
<dbReference type="SMART" id="SM00342">
    <property type="entry name" value="HTH_ARAC"/>
    <property type="match status" value="1"/>
</dbReference>
<accession>A0A8H9MFP5</accession>
<evidence type="ECO:0000313" key="6">
    <source>
        <dbReference type="Proteomes" id="UP000658656"/>
    </source>
</evidence>